<comment type="caution">
    <text evidence="2">The sequence shown here is derived from an EMBL/GenBank/DDBJ whole genome shotgun (WGS) entry which is preliminary data.</text>
</comment>
<feature type="compositionally biased region" description="Acidic residues" evidence="1">
    <location>
        <begin position="123"/>
        <end position="132"/>
    </location>
</feature>
<reference evidence="2" key="1">
    <citation type="journal article" date="2019" name="Sci. Rep.">
        <title>Draft genome of Tanacetum cinerariifolium, the natural source of mosquito coil.</title>
        <authorList>
            <person name="Yamashiro T."/>
            <person name="Shiraishi A."/>
            <person name="Satake H."/>
            <person name="Nakayama K."/>
        </authorList>
    </citation>
    <scope>NUCLEOTIDE SEQUENCE</scope>
</reference>
<evidence type="ECO:0000256" key="1">
    <source>
        <dbReference type="SAM" id="MobiDB-lite"/>
    </source>
</evidence>
<feature type="compositionally biased region" description="Acidic residues" evidence="1">
    <location>
        <begin position="96"/>
        <end position="105"/>
    </location>
</feature>
<name>A0A699IFZ3_TANCI</name>
<feature type="region of interest" description="Disordered" evidence="1">
    <location>
        <begin position="381"/>
        <end position="402"/>
    </location>
</feature>
<accession>A0A699IFZ3</accession>
<protein>
    <submittedName>
        <fullName evidence="2">Uncharacterized protein</fullName>
    </submittedName>
</protein>
<dbReference type="EMBL" id="BKCJ010287947">
    <property type="protein sequence ID" value="GEZ51200.1"/>
    <property type="molecule type" value="Genomic_DNA"/>
</dbReference>
<proteinExistence type="predicted"/>
<evidence type="ECO:0000313" key="2">
    <source>
        <dbReference type="EMBL" id="GEZ51200.1"/>
    </source>
</evidence>
<dbReference type="AlphaFoldDB" id="A0A699IFZ3"/>
<organism evidence="2">
    <name type="scientific">Tanacetum cinerariifolium</name>
    <name type="common">Dalmatian daisy</name>
    <name type="synonym">Chrysanthemum cinerariifolium</name>
    <dbReference type="NCBI Taxonomy" id="118510"/>
    <lineage>
        <taxon>Eukaryota</taxon>
        <taxon>Viridiplantae</taxon>
        <taxon>Streptophyta</taxon>
        <taxon>Embryophyta</taxon>
        <taxon>Tracheophyta</taxon>
        <taxon>Spermatophyta</taxon>
        <taxon>Magnoliopsida</taxon>
        <taxon>eudicotyledons</taxon>
        <taxon>Gunneridae</taxon>
        <taxon>Pentapetalae</taxon>
        <taxon>asterids</taxon>
        <taxon>campanulids</taxon>
        <taxon>Asterales</taxon>
        <taxon>Asteraceae</taxon>
        <taxon>Asteroideae</taxon>
        <taxon>Anthemideae</taxon>
        <taxon>Anthemidinae</taxon>
        <taxon>Tanacetum</taxon>
    </lineage>
</organism>
<feature type="region of interest" description="Disordered" evidence="1">
    <location>
        <begin position="60"/>
        <end position="142"/>
    </location>
</feature>
<sequence length="431" mass="48205">MDAGKLLEIDQYKEVAEQGQAQPLSPAYVLDPMELDEHVLVYVLTPEHPKYHVPLEDDMQVEDQPYADDASPTAESPGYIADSESMEEDSIHYPDELEDDNEDSKEDPKEDHTNYPADGAHGDEDDDEDEEEHLALADSSTVPVIDPVPLAVDTEAFETDEAQKTVRLEPPMSASMEVRIAEYAAAPTPPPPGHRGVRISVRPQTPMTTSTQVLIGAFIAGSPPFPLLPTSPAYDLAPLGHRAAMICMKESFAAAARPPRDQYDFIDTVKAGHGLIRSPAHDAWTIARAVDRAEDVGYVRALQDSEHRMMTSIKEVNLMVSYQAQVRRQEGKDFYTQLHDAQIDRRDIRLDIDVVRGQRTAYETELHDVRQVETDIKEKDKIKPKTRQNQAGNGKRGKVNQVKVKPVKTGHEFGKSTKNRSRRHKYLIGLT</sequence>
<feature type="non-terminal residue" evidence="2">
    <location>
        <position position="431"/>
    </location>
</feature>
<gene>
    <name evidence="2" type="ORF">Tci_523173</name>
</gene>